<organism evidence="2 3">
    <name type="scientific">Helcobacillus massiliensis</name>
    <dbReference type="NCBI Taxonomy" id="521392"/>
    <lineage>
        <taxon>Bacteria</taxon>
        <taxon>Bacillati</taxon>
        <taxon>Actinomycetota</taxon>
        <taxon>Actinomycetes</taxon>
        <taxon>Micrococcales</taxon>
        <taxon>Dermabacteraceae</taxon>
        <taxon>Helcobacillus</taxon>
    </lineage>
</organism>
<dbReference type="Proteomes" id="UP000568050">
    <property type="component" value="Unassembled WGS sequence"/>
</dbReference>
<keyword evidence="1" id="KW-0812">Transmembrane</keyword>
<evidence type="ECO:0000313" key="3">
    <source>
        <dbReference type="Proteomes" id="UP000568050"/>
    </source>
</evidence>
<dbReference type="RefSeq" id="WP_183374815.1">
    <property type="nucleotide sequence ID" value="NZ_CBCSFZ010000019.1"/>
</dbReference>
<name>A0A839QUU1_9MICO</name>
<proteinExistence type="predicted"/>
<accession>A0A839QUU1</accession>
<evidence type="ECO:0000313" key="2">
    <source>
        <dbReference type="EMBL" id="MBB3022619.1"/>
    </source>
</evidence>
<comment type="caution">
    <text evidence="2">The sequence shown here is derived from an EMBL/GenBank/DDBJ whole genome shotgun (WGS) entry which is preliminary data.</text>
</comment>
<evidence type="ECO:0000256" key="1">
    <source>
        <dbReference type="SAM" id="Phobius"/>
    </source>
</evidence>
<protein>
    <submittedName>
        <fullName evidence="2">Uncharacterized protein</fullName>
    </submittedName>
</protein>
<sequence>MNEAISYILFPLGGMLLVGLTVYFAIYQYYRNTDKSYEFETQTSVEVVDVQMYDRPTRRYDSLRSRMMNGHNTLDHRQRVRRVPLK</sequence>
<dbReference type="AlphaFoldDB" id="A0A839QUU1"/>
<reference evidence="2 3" key="1">
    <citation type="submission" date="2020-08" db="EMBL/GenBank/DDBJ databases">
        <title>Sequencing the genomes of 1000 actinobacteria strains.</title>
        <authorList>
            <person name="Klenk H.-P."/>
        </authorList>
    </citation>
    <scope>NUCLEOTIDE SEQUENCE [LARGE SCALE GENOMIC DNA]</scope>
    <source>
        <strain evidence="2 3">DSM 23040</strain>
    </source>
</reference>
<keyword evidence="1" id="KW-0472">Membrane</keyword>
<gene>
    <name evidence="2" type="ORF">FHX50_000867</name>
</gene>
<feature type="transmembrane region" description="Helical" evidence="1">
    <location>
        <begin position="6"/>
        <end position="26"/>
    </location>
</feature>
<keyword evidence="3" id="KW-1185">Reference proteome</keyword>
<keyword evidence="1" id="KW-1133">Transmembrane helix</keyword>
<dbReference type="EMBL" id="JACHWP010000001">
    <property type="protein sequence ID" value="MBB3022619.1"/>
    <property type="molecule type" value="Genomic_DNA"/>
</dbReference>